<evidence type="ECO:0000256" key="5">
    <source>
        <dbReference type="ARBA" id="ARBA00022842"/>
    </source>
</evidence>
<evidence type="ECO:0000256" key="1">
    <source>
        <dbReference type="ARBA" id="ARBA00001946"/>
    </source>
</evidence>
<comment type="cofactor">
    <cofactor evidence="1">
        <name>Mg(2+)</name>
        <dbReference type="ChEBI" id="CHEBI:18420"/>
    </cofactor>
</comment>
<dbReference type="EMBL" id="PDUD01000017">
    <property type="protein sequence ID" value="PHN06765.1"/>
    <property type="molecule type" value="Genomic_DNA"/>
</dbReference>
<dbReference type="NCBIfam" id="TIGR02009">
    <property type="entry name" value="PGMB-YQAB-SF"/>
    <property type="match status" value="1"/>
</dbReference>
<dbReference type="InterPro" id="IPR023214">
    <property type="entry name" value="HAD_sf"/>
</dbReference>
<sequence>MKAVIFDMDGTMIDNMMVHHRAWHKQLNSLGLNMSLEEVMEKVHGVNVEILERLFGDRFTPEERVQISWEKEEAYREIYRPDLKLISGLEAFLEELNRSDLQMAVASAAPPENVDFVMDNLQLRYLFPVILHSDSVENGKPHPEIYLKTADRLGLQPAECVVFEDSPVGATAASSAGCSVIVVTTTHDPGQFREIPGVKAFIGDFADISIDRLANLVG</sequence>
<protein>
    <recommendedName>
        <fullName evidence="10">Beta-phosphoglucomutase</fullName>
        <ecNumber evidence="9">5.4.2.6</ecNumber>
    </recommendedName>
</protein>
<dbReference type="SFLD" id="SFLDS00003">
    <property type="entry name" value="Haloacid_Dehalogenase"/>
    <property type="match status" value="1"/>
</dbReference>
<dbReference type="Gene3D" id="1.10.150.240">
    <property type="entry name" value="Putative phosphatase, domain 2"/>
    <property type="match status" value="1"/>
</dbReference>
<keyword evidence="4" id="KW-0479">Metal-binding</keyword>
<reference evidence="11 12" key="1">
    <citation type="submission" date="2017-10" db="EMBL/GenBank/DDBJ databases">
        <title>The draft genome sequence of Lewinella nigricans NBRC 102662.</title>
        <authorList>
            <person name="Wang K."/>
        </authorList>
    </citation>
    <scope>NUCLEOTIDE SEQUENCE [LARGE SCALE GENOMIC DNA]</scope>
    <source>
        <strain evidence="11 12">NBRC 102662</strain>
    </source>
</reference>
<evidence type="ECO:0000256" key="7">
    <source>
        <dbReference type="ARBA" id="ARBA00023277"/>
    </source>
</evidence>
<keyword evidence="5" id="KW-0460">Magnesium</keyword>
<keyword evidence="6" id="KW-0413">Isomerase</keyword>
<comment type="caution">
    <text evidence="11">The sequence shown here is derived from an EMBL/GenBank/DDBJ whole genome shotgun (WGS) entry which is preliminary data.</text>
</comment>
<dbReference type="InterPro" id="IPR006439">
    <property type="entry name" value="HAD-SF_hydro_IA"/>
</dbReference>
<evidence type="ECO:0000256" key="2">
    <source>
        <dbReference type="ARBA" id="ARBA00006171"/>
    </source>
</evidence>
<evidence type="ECO:0000313" key="11">
    <source>
        <dbReference type="EMBL" id="PHN06765.1"/>
    </source>
</evidence>
<keyword evidence="12" id="KW-1185">Reference proteome</keyword>
<dbReference type="Proteomes" id="UP000223913">
    <property type="component" value="Unassembled WGS sequence"/>
</dbReference>
<dbReference type="GO" id="GO:0046872">
    <property type="term" value="F:metal ion binding"/>
    <property type="evidence" value="ECO:0007669"/>
    <property type="project" value="UniProtKB-KW"/>
</dbReference>
<dbReference type="Gene3D" id="3.40.50.1000">
    <property type="entry name" value="HAD superfamily/HAD-like"/>
    <property type="match status" value="1"/>
</dbReference>
<evidence type="ECO:0000256" key="10">
    <source>
        <dbReference type="ARBA" id="ARBA00044991"/>
    </source>
</evidence>
<dbReference type="Pfam" id="PF00702">
    <property type="entry name" value="Hydrolase"/>
    <property type="match status" value="1"/>
</dbReference>
<name>A0A2D0NE54_FLAN2</name>
<dbReference type="InterPro" id="IPR051600">
    <property type="entry name" value="Beta-PGM-like"/>
</dbReference>
<dbReference type="RefSeq" id="WP_099150021.1">
    <property type="nucleotide sequence ID" value="NZ_PDUD01000017.1"/>
</dbReference>
<comment type="catalytic activity">
    <reaction evidence="8">
        <text>beta-D-glucose 1-phosphate = beta-D-glucose 6-phosphate</text>
        <dbReference type="Rhea" id="RHEA:20113"/>
        <dbReference type="ChEBI" id="CHEBI:57684"/>
        <dbReference type="ChEBI" id="CHEBI:58247"/>
        <dbReference type="EC" id="5.4.2.6"/>
    </reaction>
</comment>
<dbReference type="InterPro" id="IPR036412">
    <property type="entry name" value="HAD-like_sf"/>
</dbReference>
<keyword evidence="3" id="KW-0597">Phosphoprotein</keyword>
<comment type="similarity">
    <text evidence="2">Belongs to the HAD-like hydrolase superfamily. CbbY/CbbZ/Gph/YieH family.</text>
</comment>
<accession>A0A2D0NE54</accession>
<evidence type="ECO:0000256" key="9">
    <source>
        <dbReference type="ARBA" id="ARBA00044968"/>
    </source>
</evidence>
<dbReference type="GO" id="GO:0008801">
    <property type="term" value="F:beta-phosphoglucomutase activity"/>
    <property type="evidence" value="ECO:0007669"/>
    <property type="project" value="UniProtKB-EC"/>
</dbReference>
<organism evidence="11 12">
    <name type="scientific">Flavilitoribacter nigricans (strain ATCC 23147 / DSM 23189 / NBRC 102662 / NCIMB 1420 / SS-2)</name>
    <name type="common">Lewinella nigricans</name>
    <dbReference type="NCBI Taxonomy" id="1122177"/>
    <lineage>
        <taxon>Bacteria</taxon>
        <taxon>Pseudomonadati</taxon>
        <taxon>Bacteroidota</taxon>
        <taxon>Saprospiria</taxon>
        <taxon>Saprospirales</taxon>
        <taxon>Lewinellaceae</taxon>
        <taxon>Flavilitoribacter</taxon>
    </lineage>
</organism>
<keyword evidence="7" id="KW-0119">Carbohydrate metabolism</keyword>
<dbReference type="InterPro" id="IPR010976">
    <property type="entry name" value="B-phosphoglucomutase_hydrolase"/>
</dbReference>
<dbReference type="OrthoDB" id="9797743at2"/>
<dbReference type="SUPFAM" id="SSF56784">
    <property type="entry name" value="HAD-like"/>
    <property type="match status" value="1"/>
</dbReference>
<dbReference type="EC" id="5.4.2.6" evidence="9"/>
<evidence type="ECO:0000313" key="12">
    <source>
        <dbReference type="Proteomes" id="UP000223913"/>
    </source>
</evidence>
<dbReference type="AlphaFoldDB" id="A0A2D0NE54"/>
<dbReference type="PANTHER" id="PTHR46193:SF18">
    <property type="entry name" value="HEXITOL PHOSPHATASE B"/>
    <property type="match status" value="1"/>
</dbReference>
<evidence type="ECO:0000256" key="4">
    <source>
        <dbReference type="ARBA" id="ARBA00022723"/>
    </source>
</evidence>
<dbReference type="PRINTS" id="PR00413">
    <property type="entry name" value="HADHALOGNASE"/>
</dbReference>
<evidence type="ECO:0000256" key="6">
    <source>
        <dbReference type="ARBA" id="ARBA00023235"/>
    </source>
</evidence>
<evidence type="ECO:0000256" key="3">
    <source>
        <dbReference type="ARBA" id="ARBA00022553"/>
    </source>
</evidence>
<evidence type="ECO:0000256" key="8">
    <source>
        <dbReference type="ARBA" id="ARBA00044926"/>
    </source>
</evidence>
<dbReference type="NCBIfam" id="TIGR01509">
    <property type="entry name" value="HAD-SF-IA-v3"/>
    <property type="match status" value="1"/>
</dbReference>
<proteinExistence type="inferred from homology"/>
<dbReference type="InterPro" id="IPR023198">
    <property type="entry name" value="PGP-like_dom2"/>
</dbReference>
<dbReference type="SFLD" id="SFLDG01129">
    <property type="entry name" value="C1.5:_HAD__Beta-PGM__Phosphata"/>
    <property type="match status" value="1"/>
</dbReference>
<dbReference type="PANTHER" id="PTHR46193">
    <property type="entry name" value="6-PHOSPHOGLUCONATE PHOSPHATASE"/>
    <property type="match status" value="1"/>
</dbReference>
<gene>
    <name evidence="11" type="ORF">CRP01_10765</name>
</gene>
<dbReference type="SFLD" id="SFLDG01135">
    <property type="entry name" value="C1.5.6:_HAD__Beta-PGM__Phospha"/>
    <property type="match status" value="1"/>
</dbReference>